<dbReference type="STRING" id="6198.A0A074YU94"/>
<dbReference type="EMBL" id="KL604465">
    <property type="protein sequence ID" value="KER18283.1"/>
    <property type="molecule type" value="Genomic_DNA"/>
</dbReference>
<dbReference type="AlphaFoldDB" id="A0A074YU94"/>
<evidence type="ECO:0000313" key="1">
    <source>
        <dbReference type="EMBL" id="KER18283.1"/>
    </source>
</evidence>
<name>A0A074YU94_OPIVI</name>
<feature type="non-terminal residue" evidence="1">
    <location>
        <position position="35"/>
    </location>
</feature>
<accession>A0A074YU94</accession>
<dbReference type="OrthoDB" id="10255247at2759"/>
<organism evidence="1 2">
    <name type="scientific">Opisthorchis viverrini</name>
    <name type="common">Southeast Asian liver fluke</name>
    <dbReference type="NCBI Taxonomy" id="6198"/>
    <lineage>
        <taxon>Eukaryota</taxon>
        <taxon>Metazoa</taxon>
        <taxon>Spiralia</taxon>
        <taxon>Lophotrochozoa</taxon>
        <taxon>Platyhelminthes</taxon>
        <taxon>Trematoda</taxon>
        <taxon>Digenea</taxon>
        <taxon>Opisthorchiida</taxon>
        <taxon>Opisthorchiata</taxon>
        <taxon>Opisthorchiidae</taxon>
        <taxon>Opisthorchis</taxon>
    </lineage>
</organism>
<proteinExistence type="predicted"/>
<feature type="non-terminal residue" evidence="1">
    <location>
        <position position="1"/>
    </location>
</feature>
<reference evidence="1 2" key="1">
    <citation type="submission" date="2013-11" db="EMBL/GenBank/DDBJ databases">
        <title>Opisthorchis viverrini - life in the bile duct.</title>
        <authorList>
            <person name="Young N.D."/>
            <person name="Nagarajan N."/>
            <person name="Lin S.J."/>
            <person name="Korhonen P.K."/>
            <person name="Jex A.R."/>
            <person name="Hall R.S."/>
            <person name="Safavi-Hemami H."/>
            <person name="Kaewkong W."/>
            <person name="Bertrand D."/>
            <person name="Gao S."/>
            <person name="Seet Q."/>
            <person name="Wongkham S."/>
            <person name="Teh B.T."/>
            <person name="Wongkham C."/>
            <person name="Intapan P.M."/>
            <person name="Maleewong W."/>
            <person name="Yang X."/>
            <person name="Hu M."/>
            <person name="Wang Z."/>
            <person name="Hofmann A."/>
            <person name="Sternberg P.W."/>
            <person name="Tan P."/>
            <person name="Wang J."/>
            <person name="Gasser R.B."/>
        </authorList>
    </citation>
    <scope>NUCLEOTIDE SEQUENCE [LARGE SCALE GENOMIC DNA]</scope>
</reference>
<evidence type="ECO:0000313" key="2">
    <source>
        <dbReference type="Proteomes" id="UP000054324"/>
    </source>
</evidence>
<dbReference type="RefSeq" id="XP_009177970.1">
    <property type="nucleotide sequence ID" value="XM_009179706.1"/>
</dbReference>
<keyword evidence="2" id="KW-1185">Reference proteome</keyword>
<dbReference type="CTD" id="20330328"/>
<dbReference type="KEGG" id="ovi:T265_16163"/>
<dbReference type="Proteomes" id="UP000054324">
    <property type="component" value="Unassembled WGS sequence"/>
</dbReference>
<dbReference type="GeneID" id="20330328"/>
<sequence>GSIGAGGISEEQQQKIAAFEDSFRQIKEATGLSDL</sequence>
<protein>
    <submittedName>
        <fullName evidence="1">Uncharacterized protein</fullName>
    </submittedName>
</protein>
<gene>
    <name evidence="1" type="ORF">T265_16163</name>
</gene>